<dbReference type="PANTHER" id="PTHR46558">
    <property type="entry name" value="TRACRIPTIONAL REGULATORY PROTEIN-RELATED-RELATED"/>
    <property type="match status" value="1"/>
</dbReference>
<gene>
    <name evidence="3" type="ORF">QE404_002024</name>
</gene>
<sequence length="119" mass="14055">MIKHRLILVRKNKKLSQAYIAKALCMDTSNYNRREKGEVKISISEWKKLADILGVSIDDILEEDTPQIFISNDNPINKAETNHYNIPLSLWEIQKKYIQKLEQENQELRYHIAEKDKKS</sequence>
<feature type="domain" description="HTH cro/C1-type" evidence="2">
    <location>
        <begin position="6"/>
        <end position="60"/>
    </location>
</feature>
<name>A0ABU0TIJ1_9FLAO</name>
<dbReference type="EMBL" id="JAUTAL010000001">
    <property type="protein sequence ID" value="MDQ1096877.1"/>
    <property type="molecule type" value="Genomic_DNA"/>
</dbReference>
<comment type="caution">
    <text evidence="3">The sequence shown here is derived from an EMBL/GenBank/DDBJ whole genome shotgun (WGS) entry which is preliminary data.</text>
</comment>
<dbReference type="Proteomes" id="UP001225072">
    <property type="component" value="Unassembled WGS sequence"/>
</dbReference>
<dbReference type="Pfam" id="PF01381">
    <property type="entry name" value="HTH_3"/>
    <property type="match status" value="1"/>
</dbReference>
<dbReference type="RefSeq" id="WP_307449999.1">
    <property type="nucleotide sequence ID" value="NZ_JAUTAL010000001.1"/>
</dbReference>
<dbReference type="CDD" id="cd00093">
    <property type="entry name" value="HTH_XRE"/>
    <property type="match status" value="1"/>
</dbReference>
<dbReference type="PROSITE" id="PS50943">
    <property type="entry name" value="HTH_CROC1"/>
    <property type="match status" value="1"/>
</dbReference>
<evidence type="ECO:0000313" key="3">
    <source>
        <dbReference type="EMBL" id="MDQ1096877.1"/>
    </source>
</evidence>
<organism evidence="3 4">
    <name type="scientific">Chryseobacterium camelliae</name>
    <dbReference type="NCBI Taxonomy" id="1265445"/>
    <lineage>
        <taxon>Bacteria</taxon>
        <taxon>Pseudomonadati</taxon>
        <taxon>Bacteroidota</taxon>
        <taxon>Flavobacteriia</taxon>
        <taxon>Flavobacteriales</taxon>
        <taxon>Weeksellaceae</taxon>
        <taxon>Chryseobacterium group</taxon>
        <taxon>Chryseobacterium</taxon>
    </lineage>
</organism>
<reference evidence="3 4" key="1">
    <citation type="submission" date="2023-07" db="EMBL/GenBank/DDBJ databases">
        <title>Functional and genomic diversity of the sorghum phyllosphere microbiome.</title>
        <authorList>
            <person name="Shade A."/>
        </authorList>
    </citation>
    <scope>NUCLEOTIDE SEQUENCE [LARGE SCALE GENOMIC DNA]</scope>
    <source>
        <strain evidence="3 4">SORGH_AS_1064</strain>
    </source>
</reference>
<evidence type="ECO:0000313" key="4">
    <source>
        <dbReference type="Proteomes" id="UP001225072"/>
    </source>
</evidence>
<dbReference type="SMART" id="SM00530">
    <property type="entry name" value="HTH_XRE"/>
    <property type="match status" value="1"/>
</dbReference>
<keyword evidence="1" id="KW-0238">DNA-binding</keyword>
<keyword evidence="4" id="KW-1185">Reference proteome</keyword>
<dbReference type="InterPro" id="IPR001387">
    <property type="entry name" value="Cro/C1-type_HTH"/>
</dbReference>
<protein>
    <submittedName>
        <fullName evidence="3">Transcriptional regulator with XRE-family HTH domain</fullName>
    </submittedName>
</protein>
<dbReference type="Gene3D" id="1.10.260.40">
    <property type="entry name" value="lambda repressor-like DNA-binding domains"/>
    <property type="match status" value="1"/>
</dbReference>
<proteinExistence type="predicted"/>
<dbReference type="InterPro" id="IPR010982">
    <property type="entry name" value="Lambda_DNA-bd_dom_sf"/>
</dbReference>
<evidence type="ECO:0000259" key="2">
    <source>
        <dbReference type="PROSITE" id="PS50943"/>
    </source>
</evidence>
<evidence type="ECO:0000256" key="1">
    <source>
        <dbReference type="ARBA" id="ARBA00023125"/>
    </source>
</evidence>
<dbReference type="SUPFAM" id="SSF47413">
    <property type="entry name" value="lambda repressor-like DNA-binding domains"/>
    <property type="match status" value="1"/>
</dbReference>
<accession>A0ABU0TIJ1</accession>
<dbReference type="PANTHER" id="PTHR46558:SF11">
    <property type="entry name" value="HTH-TYPE TRANSCRIPTIONAL REGULATOR XRE"/>
    <property type="match status" value="1"/>
</dbReference>